<dbReference type="EMBL" id="BAABME010004980">
    <property type="protein sequence ID" value="GAA0164204.1"/>
    <property type="molecule type" value="Genomic_DNA"/>
</dbReference>
<proteinExistence type="predicted"/>
<evidence type="ECO:0000313" key="2">
    <source>
        <dbReference type="Proteomes" id="UP001454036"/>
    </source>
</evidence>
<sequence>MIDTRYFDSNHNAHVKETHQHIAEAFLNSRNEVDTKITFGISSSCALLDPAVLLYRNTSIIKTPLVKDTYIGLRFIFTNTDRFANSREDSKEGSFQLQADT</sequence>
<evidence type="ECO:0000313" key="1">
    <source>
        <dbReference type="EMBL" id="GAA0164204.1"/>
    </source>
</evidence>
<organism evidence="1 2">
    <name type="scientific">Lithospermum erythrorhizon</name>
    <name type="common">Purple gromwell</name>
    <name type="synonym">Lithospermum officinale var. erythrorhizon</name>
    <dbReference type="NCBI Taxonomy" id="34254"/>
    <lineage>
        <taxon>Eukaryota</taxon>
        <taxon>Viridiplantae</taxon>
        <taxon>Streptophyta</taxon>
        <taxon>Embryophyta</taxon>
        <taxon>Tracheophyta</taxon>
        <taxon>Spermatophyta</taxon>
        <taxon>Magnoliopsida</taxon>
        <taxon>eudicotyledons</taxon>
        <taxon>Gunneridae</taxon>
        <taxon>Pentapetalae</taxon>
        <taxon>asterids</taxon>
        <taxon>lamiids</taxon>
        <taxon>Boraginales</taxon>
        <taxon>Boraginaceae</taxon>
        <taxon>Boraginoideae</taxon>
        <taxon>Lithospermeae</taxon>
        <taxon>Lithospermum</taxon>
    </lineage>
</organism>
<protein>
    <submittedName>
        <fullName evidence="1">Uncharacterized protein</fullName>
    </submittedName>
</protein>
<keyword evidence="2" id="KW-1185">Reference proteome</keyword>
<gene>
    <name evidence="1" type="ORF">LIER_19895</name>
</gene>
<dbReference type="AlphaFoldDB" id="A0AAV3QJK3"/>
<accession>A0AAV3QJK3</accession>
<dbReference type="Proteomes" id="UP001454036">
    <property type="component" value="Unassembled WGS sequence"/>
</dbReference>
<comment type="caution">
    <text evidence="1">The sequence shown here is derived from an EMBL/GenBank/DDBJ whole genome shotgun (WGS) entry which is preliminary data.</text>
</comment>
<name>A0AAV3QJK3_LITER</name>
<reference evidence="1 2" key="1">
    <citation type="submission" date="2024-01" db="EMBL/GenBank/DDBJ databases">
        <title>The complete chloroplast genome sequence of Lithospermum erythrorhizon: insights into the phylogenetic relationship among Boraginaceae species and the maternal lineages of purple gromwells.</title>
        <authorList>
            <person name="Okada T."/>
            <person name="Watanabe K."/>
        </authorList>
    </citation>
    <scope>NUCLEOTIDE SEQUENCE [LARGE SCALE GENOMIC DNA]</scope>
</reference>